<dbReference type="Proteomes" id="UP001497623">
    <property type="component" value="Unassembled WGS sequence"/>
</dbReference>
<keyword evidence="8" id="KW-1185">Reference proteome</keyword>
<dbReference type="SUPFAM" id="SSF57850">
    <property type="entry name" value="RING/U-box"/>
    <property type="match status" value="1"/>
</dbReference>
<gene>
    <name evidence="7" type="ORF">MNOR_LOCUS18842</name>
</gene>
<dbReference type="PROSITE" id="PS50089">
    <property type="entry name" value="ZF_RING_2"/>
    <property type="match status" value="1"/>
</dbReference>
<dbReference type="Pfam" id="PF00643">
    <property type="entry name" value="zf-B_box"/>
    <property type="match status" value="1"/>
</dbReference>
<keyword evidence="3" id="KW-0862">Zinc</keyword>
<dbReference type="InterPro" id="IPR000315">
    <property type="entry name" value="Znf_B-box"/>
</dbReference>
<dbReference type="InterPro" id="IPR051435">
    <property type="entry name" value="RING_finger_E3_ubiq-ligases"/>
</dbReference>
<proteinExistence type="predicted"/>
<dbReference type="PANTHER" id="PTHR22791:SF6">
    <property type="entry name" value="RING-TYPE DOMAIN-CONTAINING PROTEIN"/>
    <property type="match status" value="1"/>
</dbReference>
<dbReference type="GO" id="GO:0061630">
    <property type="term" value="F:ubiquitin protein ligase activity"/>
    <property type="evidence" value="ECO:0007669"/>
    <property type="project" value="TreeGrafter"/>
</dbReference>
<dbReference type="SUPFAM" id="SSF57845">
    <property type="entry name" value="B-box zinc-binding domain"/>
    <property type="match status" value="1"/>
</dbReference>
<name>A0AAV2QZH5_MEGNR</name>
<protein>
    <recommendedName>
        <fullName evidence="6">RING-type domain-containing protein</fullName>
    </recommendedName>
</protein>
<organism evidence="7 8">
    <name type="scientific">Meganyctiphanes norvegica</name>
    <name type="common">Northern krill</name>
    <name type="synonym">Thysanopoda norvegica</name>
    <dbReference type="NCBI Taxonomy" id="48144"/>
    <lineage>
        <taxon>Eukaryota</taxon>
        <taxon>Metazoa</taxon>
        <taxon>Ecdysozoa</taxon>
        <taxon>Arthropoda</taxon>
        <taxon>Crustacea</taxon>
        <taxon>Multicrustacea</taxon>
        <taxon>Malacostraca</taxon>
        <taxon>Eumalacostraca</taxon>
        <taxon>Eucarida</taxon>
        <taxon>Euphausiacea</taxon>
        <taxon>Euphausiidae</taxon>
        <taxon>Meganyctiphanes</taxon>
    </lineage>
</organism>
<feature type="coiled-coil region" evidence="5">
    <location>
        <begin position="342"/>
        <end position="395"/>
    </location>
</feature>
<comment type="caution">
    <text evidence="7">The sequence shown here is derived from an EMBL/GenBank/DDBJ whole genome shotgun (WGS) entry which is preliminary data.</text>
</comment>
<feature type="domain" description="RING-type" evidence="6">
    <location>
        <begin position="6"/>
        <end position="49"/>
    </location>
</feature>
<evidence type="ECO:0000256" key="5">
    <source>
        <dbReference type="SAM" id="Coils"/>
    </source>
</evidence>
<dbReference type="InterPro" id="IPR017907">
    <property type="entry name" value="Znf_RING_CS"/>
</dbReference>
<dbReference type="SMART" id="SM00184">
    <property type="entry name" value="RING"/>
    <property type="match status" value="1"/>
</dbReference>
<dbReference type="InterPro" id="IPR001841">
    <property type="entry name" value="Znf_RING"/>
</dbReference>
<evidence type="ECO:0000256" key="4">
    <source>
        <dbReference type="PROSITE-ProRule" id="PRU00175"/>
    </source>
</evidence>
<sequence>MSSLECQICCCEFDECKHRPRILSCGHTFCSICLKKLLIEDVITCPNCQNLHAAENVENIKINYLIENLLSPNDLKAINLDTGYKCKEHYYELNFFCETHKEWICRDCTVIKHKPCSHSNLLSWDNETYCQVIPKKERLDIIKSEKIEEVKNNSEIYLTHFRCYVNEYRSELSEKLTIREDLKTRLKIFMEENDFEILCLLMKLNSSSNILSNIEEKKILAEVAKDEIIKAQRRMSVEETGENIEKIIILTHEWGEKEKNKILAEKKNITDVKITLKEHEELELKLCEIERSLSDSNDKIEELKSTTHHLKSQWKEQEGKILELEYKLKKKNELHVQDLSENILNKTKINNLKERVSELEKELSKNGKKCKHQENEKLKLKLSETEKIIFDCENEIDEHKSTTHHLKSQLKEFEYKLKNKNVLLAHDSNVKFLNMTKIENLNERISELERELGNSGENCKWCKNPGKDKDGMSVVETQELCEVKKHVLKNHCDVFLLTEISKGFDIKEHRFGQLHYVTYEKNIHILLEALQNDYPPPESLILQCRRMVPKFESADFVYLDIGKVEVSDEKCVLIGKPFGRLYIKLTTTPRRRRQMIRICSSIADEKWSFCNFQTIRNKGCSGELVTCKYYKKLHCEGLNKSRIYDTCDILFGDLKKIDEEHTILAGKVFGYLNDTAGFSIITRDNPSFDTRWPLLGNVVAGLDILKAAVIHHDINTIGIHSHGVGFPT</sequence>
<evidence type="ECO:0000256" key="1">
    <source>
        <dbReference type="ARBA" id="ARBA00022723"/>
    </source>
</evidence>
<reference evidence="7 8" key="1">
    <citation type="submission" date="2024-05" db="EMBL/GenBank/DDBJ databases">
        <authorList>
            <person name="Wallberg A."/>
        </authorList>
    </citation>
    <scope>NUCLEOTIDE SEQUENCE [LARGE SCALE GENOMIC DNA]</scope>
</reference>
<dbReference type="InterPro" id="IPR013083">
    <property type="entry name" value="Znf_RING/FYVE/PHD"/>
</dbReference>
<evidence type="ECO:0000256" key="3">
    <source>
        <dbReference type="ARBA" id="ARBA00022833"/>
    </source>
</evidence>
<dbReference type="PANTHER" id="PTHR22791">
    <property type="entry name" value="RING-TYPE DOMAIN-CONTAINING PROTEIN"/>
    <property type="match status" value="1"/>
</dbReference>
<dbReference type="AlphaFoldDB" id="A0AAV2QZH5"/>
<dbReference type="Gene3D" id="3.30.160.60">
    <property type="entry name" value="Classic Zinc Finger"/>
    <property type="match status" value="1"/>
</dbReference>
<keyword evidence="2 4" id="KW-0863">Zinc-finger</keyword>
<dbReference type="PROSITE" id="PS00518">
    <property type="entry name" value="ZF_RING_1"/>
    <property type="match status" value="1"/>
</dbReference>
<dbReference type="GO" id="GO:0008270">
    <property type="term" value="F:zinc ion binding"/>
    <property type="evidence" value="ECO:0007669"/>
    <property type="project" value="UniProtKB-KW"/>
</dbReference>
<evidence type="ECO:0000256" key="2">
    <source>
        <dbReference type="ARBA" id="ARBA00022771"/>
    </source>
</evidence>
<evidence type="ECO:0000313" key="7">
    <source>
        <dbReference type="EMBL" id="CAL4108336.1"/>
    </source>
</evidence>
<dbReference type="EMBL" id="CAXKWB010013699">
    <property type="protein sequence ID" value="CAL4108336.1"/>
    <property type="molecule type" value="Genomic_DNA"/>
</dbReference>
<evidence type="ECO:0000259" key="6">
    <source>
        <dbReference type="PROSITE" id="PS50089"/>
    </source>
</evidence>
<keyword evidence="5" id="KW-0175">Coiled coil</keyword>
<dbReference type="Gene3D" id="3.30.40.10">
    <property type="entry name" value="Zinc/RING finger domain, C3HC4 (zinc finger)"/>
    <property type="match status" value="1"/>
</dbReference>
<dbReference type="GO" id="GO:0016567">
    <property type="term" value="P:protein ubiquitination"/>
    <property type="evidence" value="ECO:0007669"/>
    <property type="project" value="TreeGrafter"/>
</dbReference>
<keyword evidence="1" id="KW-0479">Metal-binding</keyword>
<evidence type="ECO:0000313" key="8">
    <source>
        <dbReference type="Proteomes" id="UP001497623"/>
    </source>
</evidence>
<accession>A0AAV2QZH5</accession>